<dbReference type="RefSeq" id="XP_007370874.1">
    <property type="nucleotide sequence ID" value="XM_007370812.1"/>
</dbReference>
<evidence type="ECO:0000313" key="2">
    <source>
        <dbReference type="EMBL" id="EJF56364.1"/>
    </source>
</evidence>
<dbReference type="KEGG" id="dsq:DICSQDRAFT_71964"/>
<evidence type="ECO:0000313" key="3">
    <source>
        <dbReference type="EMBL" id="EJF56367.1"/>
    </source>
</evidence>
<name>R7SMZ0_DICSQ</name>
<dbReference type="RefSeq" id="XP_007363526.1">
    <property type="nucleotide sequence ID" value="XM_007363464.1"/>
</dbReference>
<dbReference type="OrthoDB" id="2801217at2759"/>
<dbReference type="KEGG" id="dsq:DICSQDRAFT_71624"/>
<dbReference type="EMBL" id="JH719473">
    <property type="protein sequence ID" value="EJF56367.1"/>
    <property type="molecule type" value="Genomic_DNA"/>
</dbReference>
<dbReference type="AlphaFoldDB" id="R7SMZ0"/>
<dbReference type="RefSeq" id="XP_007371042.1">
    <property type="nucleotide sequence ID" value="XM_007370980.1"/>
</dbReference>
<evidence type="ECO:0000313" key="1">
    <source>
        <dbReference type="EMBL" id="EJF56207.1"/>
    </source>
</evidence>
<evidence type="ECO:0008006" key="5">
    <source>
        <dbReference type="Google" id="ProtNLM"/>
    </source>
</evidence>
<dbReference type="GeneID" id="18843801"/>
<reference evidence="3 4" key="1">
    <citation type="journal article" date="2012" name="Science">
        <title>The Paleozoic origin of enzymatic lignin decomposition reconstructed from 31 fungal genomes.</title>
        <authorList>
            <person name="Floudas D."/>
            <person name="Binder M."/>
            <person name="Riley R."/>
            <person name="Barry K."/>
            <person name="Blanchette R.A."/>
            <person name="Henrissat B."/>
            <person name="Martinez A.T."/>
            <person name="Otillar R."/>
            <person name="Spatafora J.W."/>
            <person name="Yadav J.S."/>
            <person name="Aerts A."/>
            <person name="Benoit I."/>
            <person name="Boyd A."/>
            <person name="Carlson A."/>
            <person name="Copeland A."/>
            <person name="Coutinho P.M."/>
            <person name="de Vries R.P."/>
            <person name="Ferreira P."/>
            <person name="Findley K."/>
            <person name="Foster B."/>
            <person name="Gaskell J."/>
            <person name="Glotzer D."/>
            <person name="Gorecki P."/>
            <person name="Heitman J."/>
            <person name="Hesse C."/>
            <person name="Hori C."/>
            <person name="Igarashi K."/>
            <person name="Jurgens J.A."/>
            <person name="Kallen N."/>
            <person name="Kersten P."/>
            <person name="Kohler A."/>
            <person name="Kuees U."/>
            <person name="Kumar T.K.A."/>
            <person name="Kuo A."/>
            <person name="LaButti K."/>
            <person name="Larrondo L.F."/>
            <person name="Lindquist E."/>
            <person name="Ling A."/>
            <person name="Lombard V."/>
            <person name="Lucas S."/>
            <person name="Lundell T."/>
            <person name="Martin R."/>
            <person name="McLaughlin D.J."/>
            <person name="Morgenstern I."/>
            <person name="Morin E."/>
            <person name="Murat C."/>
            <person name="Nagy L.G."/>
            <person name="Nolan M."/>
            <person name="Ohm R.A."/>
            <person name="Patyshakuliyeva A."/>
            <person name="Rokas A."/>
            <person name="Ruiz-Duenas F.J."/>
            <person name="Sabat G."/>
            <person name="Salamov A."/>
            <person name="Samejima M."/>
            <person name="Schmutz J."/>
            <person name="Slot J.C."/>
            <person name="St John F."/>
            <person name="Stenlid J."/>
            <person name="Sun H."/>
            <person name="Sun S."/>
            <person name="Syed K."/>
            <person name="Tsang A."/>
            <person name="Wiebenga A."/>
            <person name="Young D."/>
            <person name="Pisabarro A."/>
            <person name="Eastwood D.C."/>
            <person name="Martin F."/>
            <person name="Cullen D."/>
            <person name="Grigoriev I.V."/>
            <person name="Hibbett D.S."/>
        </authorList>
    </citation>
    <scope>NUCLEOTIDE SEQUENCE [LARGE SCALE GENOMIC DNA]</scope>
    <source>
        <strain evidence="3 4">LYAD-421 SS1</strain>
    </source>
</reference>
<organism evidence="3 4">
    <name type="scientific">Dichomitus squalens (strain LYAD-421)</name>
    <name type="common">Western red white-rot fungus</name>
    <dbReference type="NCBI Taxonomy" id="732165"/>
    <lineage>
        <taxon>Eukaryota</taxon>
        <taxon>Fungi</taxon>
        <taxon>Dikarya</taxon>
        <taxon>Basidiomycota</taxon>
        <taxon>Agaricomycotina</taxon>
        <taxon>Agaricomycetes</taxon>
        <taxon>Polyporales</taxon>
        <taxon>Polyporaceae</taxon>
        <taxon>Dichomitus</taxon>
    </lineage>
</organism>
<dbReference type="KEGG" id="dsq:DICSQDRAFT_54647"/>
<sequence length="71" mass="8274">TMHIQRKFHFLRDNLVATGEAEIQWVPTEEMVADIFTKALPREKHWRFMRAMGLRQRLSGSVGMRSGDVSD</sequence>
<evidence type="ECO:0000313" key="4">
    <source>
        <dbReference type="Proteomes" id="UP000053319"/>
    </source>
</evidence>
<proteinExistence type="predicted"/>
<dbReference type="GeneID" id="18843802"/>
<dbReference type="OMA" id="LPREKHW"/>
<dbReference type="Proteomes" id="UP000053319">
    <property type="component" value="Unassembled WGS sequence"/>
</dbReference>
<dbReference type="EMBL" id="JH719473">
    <property type="protein sequence ID" value="EJF56364.1"/>
    <property type="molecule type" value="Genomic_DNA"/>
</dbReference>
<dbReference type="EMBL" id="JH719479">
    <property type="protein sequence ID" value="EJF56207.1"/>
    <property type="molecule type" value="Genomic_DNA"/>
</dbReference>
<protein>
    <recommendedName>
        <fullName evidence="5">Copia protein</fullName>
    </recommendedName>
</protein>
<dbReference type="KEGG" id="dsq:DICSQDRAFT_71590"/>
<accession>R7SMZ0</accession>
<gene>
    <name evidence="2" type="ORF">DICSQDRAFT_71590</name>
    <name evidence="3" type="ORF">DICSQDRAFT_71624</name>
    <name evidence="1" type="ORF">DICSQDRAFT_71964</name>
</gene>
<dbReference type="RefSeq" id="XP_007370871.1">
    <property type="nucleotide sequence ID" value="XM_007370809.1"/>
</dbReference>
<dbReference type="HOGENOM" id="CLU_001650_16_0_1"/>
<dbReference type="GeneID" id="18843833"/>
<feature type="non-terminal residue" evidence="3">
    <location>
        <position position="1"/>
    </location>
</feature>